<evidence type="ECO:0000313" key="1">
    <source>
        <dbReference type="EMBL" id="TNN72727.1"/>
    </source>
</evidence>
<sequence>MCNVPYSEEERFVKKYRTLCRNECAGVDKPELICVAWVVICVADAVDPQAFTETPPLKVYCDNSGVTGIKRRREKTPTSPLTSAAVSGIKKESGNAFVYGRNCSEH</sequence>
<comment type="caution">
    <text evidence="1">The sequence shown here is derived from an EMBL/GenBank/DDBJ whole genome shotgun (WGS) entry which is preliminary data.</text>
</comment>
<dbReference type="EMBL" id="SRLO01000133">
    <property type="protein sequence ID" value="TNN72727.1"/>
    <property type="molecule type" value="Genomic_DNA"/>
</dbReference>
<protein>
    <submittedName>
        <fullName evidence="1">Uncharacterized protein</fullName>
    </submittedName>
</protein>
<dbReference type="Proteomes" id="UP000314294">
    <property type="component" value="Unassembled WGS sequence"/>
</dbReference>
<gene>
    <name evidence="1" type="ORF">EYF80_017011</name>
</gene>
<evidence type="ECO:0000313" key="2">
    <source>
        <dbReference type="Proteomes" id="UP000314294"/>
    </source>
</evidence>
<accession>A0A4Z2I417</accession>
<dbReference type="AlphaFoldDB" id="A0A4Z2I417"/>
<organism evidence="1 2">
    <name type="scientific">Liparis tanakae</name>
    <name type="common">Tanaka's snailfish</name>
    <dbReference type="NCBI Taxonomy" id="230148"/>
    <lineage>
        <taxon>Eukaryota</taxon>
        <taxon>Metazoa</taxon>
        <taxon>Chordata</taxon>
        <taxon>Craniata</taxon>
        <taxon>Vertebrata</taxon>
        <taxon>Euteleostomi</taxon>
        <taxon>Actinopterygii</taxon>
        <taxon>Neopterygii</taxon>
        <taxon>Teleostei</taxon>
        <taxon>Neoteleostei</taxon>
        <taxon>Acanthomorphata</taxon>
        <taxon>Eupercaria</taxon>
        <taxon>Perciformes</taxon>
        <taxon>Cottioidei</taxon>
        <taxon>Cottales</taxon>
        <taxon>Liparidae</taxon>
        <taxon>Liparis</taxon>
    </lineage>
</organism>
<name>A0A4Z2I417_9TELE</name>
<keyword evidence="2" id="KW-1185">Reference proteome</keyword>
<proteinExistence type="predicted"/>
<reference evidence="1 2" key="1">
    <citation type="submission" date="2019-03" db="EMBL/GenBank/DDBJ databases">
        <title>First draft genome of Liparis tanakae, snailfish: a comprehensive survey of snailfish specific genes.</title>
        <authorList>
            <person name="Kim W."/>
            <person name="Song I."/>
            <person name="Jeong J.-H."/>
            <person name="Kim D."/>
            <person name="Kim S."/>
            <person name="Ryu S."/>
            <person name="Song J.Y."/>
            <person name="Lee S.K."/>
        </authorList>
    </citation>
    <scope>NUCLEOTIDE SEQUENCE [LARGE SCALE GENOMIC DNA]</scope>
    <source>
        <tissue evidence="1">Muscle</tissue>
    </source>
</reference>